<dbReference type="PANTHER" id="PTHR23282:SF101">
    <property type="entry name" value="MAM DOMAIN-CONTAINING PROTEIN"/>
    <property type="match status" value="1"/>
</dbReference>
<dbReference type="InterPro" id="IPR000998">
    <property type="entry name" value="MAM_dom"/>
</dbReference>
<dbReference type="SMART" id="SM00192">
    <property type="entry name" value="LDLa"/>
    <property type="match status" value="1"/>
</dbReference>
<feature type="chain" id="PRO_5045396047" description="MAM domain-containing protein" evidence="3">
    <location>
        <begin position="20"/>
        <end position="632"/>
    </location>
</feature>
<feature type="domain" description="MAM" evidence="4">
    <location>
        <begin position="552"/>
        <end position="595"/>
    </location>
</feature>
<dbReference type="PROSITE" id="PS50060">
    <property type="entry name" value="MAM_2"/>
    <property type="match status" value="4"/>
</dbReference>
<evidence type="ECO:0000256" key="1">
    <source>
        <dbReference type="ARBA" id="ARBA00023157"/>
    </source>
</evidence>
<evidence type="ECO:0000313" key="5">
    <source>
        <dbReference type="EMBL" id="KAH0615645.1"/>
    </source>
</evidence>
<feature type="domain" description="MAM" evidence="4">
    <location>
        <begin position="69"/>
        <end position="206"/>
    </location>
</feature>
<evidence type="ECO:0000256" key="2">
    <source>
        <dbReference type="PROSITE-ProRule" id="PRU00124"/>
    </source>
</evidence>
<dbReference type="Pfam" id="PF00057">
    <property type="entry name" value="Ldl_recept_a"/>
    <property type="match status" value="1"/>
</dbReference>
<dbReference type="EMBL" id="JAIPUX010005291">
    <property type="protein sequence ID" value="KAH0615645.1"/>
    <property type="molecule type" value="Genomic_DNA"/>
</dbReference>
<comment type="caution">
    <text evidence="5">The sequence shown here is derived from an EMBL/GenBank/DDBJ whole genome shotgun (WGS) entry which is preliminary data.</text>
</comment>
<comment type="caution">
    <text evidence="2">Lacks conserved residue(s) required for the propagation of feature annotation.</text>
</comment>
<dbReference type="InterPro" id="IPR036055">
    <property type="entry name" value="LDL_receptor-like_sf"/>
</dbReference>
<dbReference type="CDD" id="cd06263">
    <property type="entry name" value="MAM"/>
    <property type="match status" value="1"/>
</dbReference>
<dbReference type="PROSITE" id="PS01209">
    <property type="entry name" value="LDLRA_1"/>
    <property type="match status" value="1"/>
</dbReference>
<keyword evidence="6" id="KW-1185">Reference proteome</keyword>
<dbReference type="Proteomes" id="UP000826234">
    <property type="component" value="Unassembled WGS sequence"/>
</dbReference>
<protein>
    <recommendedName>
        <fullName evidence="4">MAM domain-containing protein</fullName>
    </recommendedName>
</protein>
<reference evidence="5 6" key="1">
    <citation type="journal article" date="2022" name="Gigascience">
        <title>A chromosome-level genome assembly and annotation of the desert horned lizard, Phrynosoma platyrhinos, provides insight into chromosomal rearrangements among reptiles.</title>
        <authorList>
            <person name="Koochekian N."/>
            <person name="Ascanio A."/>
            <person name="Farleigh K."/>
            <person name="Card D.C."/>
            <person name="Schield D.R."/>
            <person name="Castoe T.A."/>
            <person name="Jezkova T."/>
        </authorList>
    </citation>
    <scope>NUCLEOTIDE SEQUENCE [LARGE SCALE GENOMIC DNA]</scope>
    <source>
        <strain evidence="5">NK-2021</strain>
    </source>
</reference>
<dbReference type="Pfam" id="PF00629">
    <property type="entry name" value="MAM"/>
    <property type="match status" value="2"/>
</dbReference>
<proteinExistence type="predicted"/>
<dbReference type="SUPFAM" id="SSF49899">
    <property type="entry name" value="Concanavalin A-like lectins/glucanases"/>
    <property type="match status" value="3"/>
</dbReference>
<dbReference type="Gene3D" id="2.60.120.200">
    <property type="match status" value="2"/>
</dbReference>
<feature type="disulfide bond" evidence="2">
    <location>
        <begin position="411"/>
        <end position="426"/>
    </location>
</feature>
<keyword evidence="3" id="KW-0732">Signal</keyword>
<dbReference type="Gene3D" id="4.10.400.10">
    <property type="entry name" value="Low-density Lipoprotein Receptor"/>
    <property type="match status" value="1"/>
</dbReference>
<feature type="signal peptide" evidence="3">
    <location>
        <begin position="1"/>
        <end position="19"/>
    </location>
</feature>
<feature type="domain" description="MAM" evidence="4">
    <location>
        <begin position="416"/>
        <end position="542"/>
    </location>
</feature>
<dbReference type="InterPro" id="IPR051560">
    <property type="entry name" value="MAM_domain-containing"/>
</dbReference>
<dbReference type="PANTHER" id="PTHR23282">
    <property type="entry name" value="APICAL ENDOSOMAL GLYCOPROTEIN PRECURSOR"/>
    <property type="match status" value="1"/>
</dbReference>
<keyword evidence="1 2" id="KW-1015">Disulfide bond</keyword>
<dbReference type="SUPFAM" id="SSF57424">
    <property type="entry name" value="LDL receptor-like module"/>
    <property type="match status" value="1"/>
</dbReference>
<dbReference type="CDD" id="cd00112">
    <property type="entry name" value="LDLa"/>
    <property type="match status" value="1"/>
</dbReference>
<gene>
    <name evidence="5" type="ORF">JD844_005106</name>
</gene>
<evidence type="ECO:0000256" key="3">
    <source>
        <dbReference type="SAM" id="SignalP"/>
    </source>
</evidence>
<feature type="domain" description="MAM" evidence="4">
    <location>
        <begin position="212"/>
        <end position="374"/>
    </location>
</feature>
<dbReference type="InterPro" id="IPR023415">
    <property type="entry name" value="LDLR_class-A_CS"/>
</dbReference>
<organism evidence="5 6">
    <name type="scientific">Phrynosoma platyrhinos</name>
    <name type="common">Desert horned lizard</name>
    <dbReference type="NCBI Taxonomy" id="52577"/>
    <lineage>
        <taxon>Eukaryota</taxon>
        <taxon>Metazoa</taxon>
        <taxon>Chordata</taxon>
        <taxon>Craniata</taxon>
        <taxon>Vertebrata</taxon>
        <taxon>Euteleostomi</taxon>
        <taxon>Lepidosauria</taxon>
        <taxon>Squamata</taxon>
        <taxon>Bifurcata</taxon>
        <taxon>Unidentata</taxon>
        <taxon>Episquamata</taxon>
        <taxon>Toxicofera</taxon>
        <taxon>Iguania</taxon>
        <taxon>Phrynosomatidae</taxon>
        <taxon>Phrynosomatinae</taxon>
        <taxon>Phrynosoma</taxon>
    </lineage>
</organism>
<evidence type="ECO:0000313" key="6">
    <source>
        <dbReference type="Proteomes" id="UP000826234"/>
    </source>
</evidence>
<dbReference type="InterPro" id="IPR013320">
    <property type="entry name" value="ConA-like_dom_sf"/>
</dbReference>
<dbReference type="PROSITE" id="PS50068">
    <property type="entry name" value="LDLRA_2"/>
    <property type="match status" value="1"/>
</dbReference>
<dbReference type="SMART" id="SM00137">
    <property type="entry name" value="MAM"/>
    <property type="match status" value="1"/>
</dbReference>
<dbReference type="InterPro" id="IPR002172">
    <property type="entry name" value="LDrepeatLR_classA_rpt"/>
</dbReference>
<sequence>MLGARLLVLVLVLLEEFSAGPQFFVQAVFVNRCGIASQSMCDFVCDCWDCSDENQCGYQKESVALGMPFTCDFEGSTCGWEDVSTTNYRWGPVQASISTWGMEPPFDHTLGTDLGWYMTTTKQEVKPSATAHLRSPPMREAAATCEIHAWYHLWGPGLNESHHPTLTLELTNENYTVTLWRNPPSSVFPWRELVAYTGRIQGTFQVPGSSFSICRFEDGWCGWVAVPNQTFLWMRNFSLQVAQSSPERPTRDHNTNSPAGYFVYVHNQHLGLQGGSAWLVSPVLAMVNAMSCHLVFYLHLHGSNANILNIYYRTEKMMELVWTRSGDLGDYWFRQKVDFQVSELFQIVIEGRVAMGHKGSIALDNLILSPGCVKQSSNLSVLLEPEPGSSCGPDQFSCIGGTPCIGAELVCDFKADCEDGADERECGHILRLYEGPGQMLSVARATTPVLGPSGLACALEMDFIIGPQGFLALAIADESLGTCRWVWSALGNGTVVWERARVPLGARNRPFQIELMGSEDLQRSGEPSLLAVTNMAFVNCDATTALANSSGLSCNFEKGWCNWFVEQSNGFEWELSVSPSWGVDHTTGSGSAQEGVGNTDTRLHILSRLWVFGANSVFAYGLKTKLSPPFFS</sequence>
<accession>A0ABQ7SE83</accession>
<evidence type="ECO:0000259" key="4">
    <source>
        <dbReference type="PROSITE" id="PS50060"/>
    </source>
</evidence>
<name>A0ABQ7SE83_PHRPL</name>